<feature type="transmembrane region" description="Helical" evidence="1">
    <location>
        <begin position="29"/>
        <end position="54"/>
    </location>
</feature>
<feature type="transmembrane region" description="Helical" evidence="1">
    <location>
        <begin position="261"/>
        <end position="281"/>
    </location>
</feature>
<organism evidence="3 4">
    <name type="scientific">Candidatus Magasanikbacteria bacterium CG_4_9_14_0_2_um_filter_42_11</name>
    <dbReference type="NCBI Taxonomy" id="1974643"/>
    <lineage>
        <taxon>Bacteria</taxon>
        <taxon>Candidatus Magasanikiibacteriota</taxon>
    </lineage>
</organism>
<reference evidence="4" key="1">
    <citation type="submission" date="2017-09" db="EMBL/GenBank/DDBJ databases">
        <title>Depth-based differentiation of microbial function through sediment-hosted aquifers and enrichment of novel symbionts in the deep terrestrial subsurface.</title>
        <authorList>
            <person name="Probst A.J."/>
            <person name="Ladd B."/>
            <person name="Jarett J.K."/>
            <person name="Geller-Mcgrath D.E."/>
            <person name="Sieber C.M.K."/>
            <person name="Emerson J.B."/>
            <person name="Anantharaman K."/>
            <person name="Thomas B.C."/>
            <person name="Malmstrom R."/>
            <person name="Stieglmeier M."/>
            <person name="Klingl A."/>
            <person name="Woyke T."/>
            <person name="Ryan C.M."/>
            <person name="Banfield J.F."/>
        </authorList>
    </citation>
    <scope>NUCLEOTIDE SEQUENCE [LARGE SCALE GENOMIC DNA]</scope>
</reference>
<dbReference type="PANTHER" id="PTHR23028">
    <property type="entry name" value="ACETYLTRANSFERASE"/>
    <property type="match status" value="1"/>
</dbReference>
<dbReference type="Proteomes" id="UP000231456">
    <property type="component" value="Unassembled WGS sequence"/>
</dbReference>
<evidence type="ECO:0000259" key="2">
    <source>
        <dbReference type="Pfam" id="PF01757"/>
    </source>
</evidence>
<keyword evidence="1" id="KW-1133">Transmembrane helix</keyword>
<name>A0A2M8F9K1_9BACT</name>
<dbReference type="InterPro" id="IPR002656">
    <property type="entry name" value="Acyl_transf_3_dom"/>
</dbReference>
<keyword evidence="1" id="KW-0812">Transmembrane</keyword>
<evidence type="ECO:0000256" key="1">
    <source>
        <dbReference type="SAM" id="Phobius"/>
    </source>
</evidence>
<accession>A0A2M8F9K1</accession>
<comment type="caution">
    <text evidence="3">The sequence shown here is derived from an EMBL/GenBank/DDBJ whole genome shotgun (WGS) entry which is preliminary data.</text>
</comment>
<dbReference type="Pfam" id="PF01757">
    <property type="entry name" value="Acyl_transf_3"/>
    <property type="match status" value="1"/>
</dbReference>
<feature type="domain" description="Acyltransferase 3" evidence="2">
    <location>
        <begin position="9"/>
        <end position="277"/>
    </location>
</feature>
<dbReference type="AlphaFoldDB" id="A0A2M8F9K1"/>
<protein>
    <recommendedName>
        <fullName evidence="2">Acyltransferase 3 domain-containing protein</fullName>
    </recommendedName>
</protein>
<gene>
    <name evidence="3" type="ORF">CO030_03005</name>
</gene>
<feature type="transmembrane region" description="Helical" evidence="1">
    <location>
        <begin position="204"/>
        <end position="224"/>
    </location>
</feature>
<feature type="transmembrane region" description="Helical" evidence="1">
    <location>
        <begin position="181"/>
        <end position="198"/>
    </location>
</feature>
<proteinExistence type="predicted"/>
<dbReference type="InterPro" id="IPR050879">
    <property type="entry name" value="Acyltransferase_3"/>
</dbReference>
<dbReference type="EMBL" id="PFRH01000098">
    <property type="protein sequence ID" value="PJC52413.1"/>
    <property type="molecule type" value="Genomic_DNA"/>
</dbReference>
<evidence type="ECO:0000313" key="3">
    <source>
        <dbReference type="EMBL" id="PJC52413.1"/>
    </source>
</evidence>
<evidence type="ECO:0000313" key="4">
    <source>
        <dbReference type="Proteomes" id="UP000231456"/>
    </source>
</evidence>
<sequence>MSIKSYLVTASALRSTSLWQYIQKRMFRIVPAFFVVILFAVGIIGSLFTTVSFLEYVKDPITWNYLKGLAFFRLQYNLPGVFLSNPYPGAINGSLWTIPYEIALYSIPAFVLMLRGTWRRVIRYVFFMLWAFGIFSVLKWPTFLWGHTIPVLQLNMYHAVNFGLFFLAGSLLYVYKDVISLKSVPFLLCLIVWIVSFFTPYRVIANYIVVPYIILFVATSQLFVFKPIQRIPDISYGLYLYAFPVQQSLAALYGARLSVSGFALLSLCATIPFAWLSWKYIEEPSLRRRNIHKKY</sequence>
<feature type="transmembrane region" description="Helical" evidence="1">
    <location>
        <begin position="93"/>
        <end position="114"/>
    </location>
</feature>
<keyword evidence="1" id="KW-0472">Membrane</keyword>
<feature type="transmembrane region" description="Helical" evidence="1">
    <location>
        <begin position="121"/>
        <end position="144"/>
    </location>
</feature>
<dbReference type="GO" id="GO:0016747">
    <property type="term" value="F:acyltransferase activity, transferring groups other than amino-acyl groups"/>
    <property type="evidence" value="ECO:0007669"/>
    <property type="project" value="InterPro"/>
</dbReference>
<feature type="transmembrane region" description="Helical" evidence="1">
    <location>
        <begin position="236"/>
        <end position="255"/>
    </location>
</feature>
<feature type="transmembrane region" description="Helical" evidence="1">
    <location>
        <begin position="156"/>
        <end position="174"/>
    </location>
</feature>